<dbReference type="SUPFAM" id="SSF56235">
    <property type="entry name" value="N-terminal nucleophile aminohydrolases (Ntn hydrolases)"/>
    <property type="match status" value="1"/>
</dbReference>
<evidence type="ECO:0000313" key="3">
    <source>
        <dbReference type="EMBL" id="KAJ7772531.1"/>
    </source>
</evidence>
<dbReference type="PANTHER" id="PTHR10188">
    <property type="entry name" value="L-ASPARAGINASE"/>
    <property type="match status" value="1"/>
</dbReference>
<evidence type="ECO:0000313" key="4">
    <source>
        <dbReference type="Proteomes" id="UP001215280"/>
    </source>
</evidence>
<dbReference type="AlphaFoldDB" id="A0AAD7JUX6"/>
<evidence type="ECO:0000256" key="1">
    <source>
        <dbReference type="PIRSR" id="PIRSR600246-1"/>
    </source>
</evidence>
<reference evidence="3" key="1">
    <citation type="submission" date="2023-03" db="EMBL/GenBank/DDBJ databases">
        <title>Massive genome expansion in bonnet fungi (Mycena s.s.) driven by repeated elements and novel gene families across ecological guilds.</title>
        <authorList>
            <consortium name="Lawrence Berkeley National Laboratory"/>
            <person name="Harder C.B."/>
            <person name="Miyauchi S."/>
            <person name="Viragh M."/>
            <person name="Kuo A."/>
            <person name="Thoen E."/>
            <person name="Andreopoulos B."/>
            <person name="Lu D."/>
            <person name="Skrede I."/>
            <person name="Drula E."/>
            <person name="Henrissat B."/>
            <person name="Morin E."/>
            <person name="Kohler A."/>
            <person name="Barry K."/>
            <person name="LaButti K."/>
            <person name="Morin E."/>
            <person name="Salamov A."/>
            <person name="Lipzen A."/>
            <person name="Mereny Z."/>
            <person name="Hegedus B."/>
            <person name="Baldrian P."/>
            <person name="Stursova M."/>
            <person name="Weitz H."/>
            <person name="Taylor A."/>
            <person name="Grigoriev I.V."/>
            <person name="Nagy L.G."/>
            <person name="Martin F."/>
            <person name="Kauserud H."/>
        </authorList>
    </citation>
    <scope>NUCLEOTIDE SEQUENCE</scope>
    <source>
        <strain evidence="3">CBHHK188m</strain>
    </source>
</reference>
<name>A0AAD7JUX6_9AGAR</name>
<keyword evidence="4" id="KW-1185">Reference proteome</keyword>
<feature type="active site" description="Nucleophile" evidence="1">
    <location>
        <position position="219"/>
    </location>
</feature>
<evidence type="ECO:0000256" key="2">
    <source>
        <dbReference type="PIRSR" id="PIRSR600246-3"/>
    </source>
</evidence>
<gene>
    <name evidence="3" type="ORF">DFH07DRAFT_733744</name>
</gene>
<dbReference type="PANTHER" id="PTHR10188:SF8">
    <property type="entry name" value="THREONINE ASPARTASE 1"/>
    <property type="match status" value="1"/>
</dbReference>
<dbReference type="Gene3D" id="3.60.20.30">
    <property type="entry name" value="(Glycosyl)asparaginase"/>
    <property type="match status" value="1"/>
</dbReference>
<dbReference type="Pfam" id="PF01112">
    <property type="entry name" value="Asparaginase_2"/>
    <property type="match status" value="1"/>
</dbReference>
<protein>
    <submittedName>
        <fullName evidence="3">Asparaginase</fullName>
    </submittedName>
</protein>
<dbReference type="InterPro" id="IPR037464">
    <property type="entry name" value="Taspase1"/>
</dbReference>
<comment type="caution">
    <text evidence="3">The sequence shown here is derived from an EMBL/GenBank/DDBJ whole genome shotgun (WGS) entry which is preliminary data.</text>
</comment>
<sequence length="393" mass="40466">MAIVVVHGGAGTHSKASEAELKGALRLACTQALSATQSDSASESTYESGSSSDVALNVVETAIASLEDCPLLNAGTGSNLTLAGTVECDAAIMDGATAHFGSVGAVSGVKNPIRLARVILAHGRISDALGRIPPLTLVGEGARAFASDSHLSPLYPHSHSARVELVAPESLATPRATAQWETWKARLDASSSQPSASLASLDEQEHAGLEEDEAVMQDTVGALAWDGNSNTLAAGVSSGGILLKHPGRVGEAAVFGAGCWAQRGVACSVSGAGEYIIRANLARTLCAALINARPEGSDADVDVHEIMQRVLVEEFWKPTRTPANPDPSAGVILLTTEEGDDARAWCAFTTPSMAIAYASSAHPSGKALILRRPKALDARTGDGPRVFVTGFSV</sequence>
<dbReference type="Proteomes" id="UP001215280">
    <property type="component" value="Unassembled WGS sequence"/>
</dbReference>
<dbReference type="GO" id="GO:0051604">
    <property type="term" value="P:protein maturation"/>
    <property type="evidence" value="ECO:0007669"/>
    <property type="project" value="TreeGrafter"/>
</dbReference>
<dbReference type="GO" id="GO:0004298">
    <property type="term" value="F:threonine-type endopeptidase activity"/>
    <property type="evidence" value="ECO:0007669"/>
    <property type="project" value="InterPro"/>
</dbReference>
<dbReference type="InterPro" id="IPR000246">
    <property type="entry name" value="Peptidase_T2"/>
</dbReference>
<dbReference type="CDD" id="cd04514">
    <property type="entry name" value="Taspase1_like"/>
    <property type="match status" value="1"/>
</dbReference>
<accession>A0AAD7JUX6</accession>
<proteinExistence type="predicted"/>
<feature type="site" description="Cleavage; by autolysis" evidence="2">
    <location>
        <begin position="218"/>
        <end position="219"/>
    </location>
</feature>
<dbReference type="InterPro" id="IPR029055">
    <property type="entry name" value="Ntn_hydrolases_N"/>
</dbReference>
<organism evidence="3 4">
    <name type="scientific">Mycena maculata</name>
    <dbReference type="NCBI Taxonomy" id="230809"/>
    <lineage>
        <taxon>Eukaryota</taxon>
        <taxon>Fungi</taxon>
        <taxon>Dikarya</taxon>
        <taxon>Basidiomycota</taxon>
        <taxon>Agaricomycotina</taxon>
        <taxon>Agaricomycetes</taxon>
        <taxon>Agaricomycetidae</taxon>
        <taxon>Agaricales</taxon>
        <taxon>Marasmiineae</taxon>
        <taxon>Mycenaceae</taxon>
        <taxon>Mycena</taxon>
    </lineage>
</organism>
<dbReference type="EMBL" id="JARJLG010000019">
    <property type="protein sequence ID" value="KAJ7772531.1"/>
    <property type="molecule type" value="Genomic_DNA"/>
</dbReference>
<dbReference type="GO" id="GO:0005737">
    <property type="term" value="C:cytoplasm"/>
    <property type="evidence" value="ECO:0007669"/>
    <property type="project" value="TreeGrafter"/>
</dbReference>